<dbReference type="InterPro" id="IPR006201">
    <property type="entry name" value="Neur_channel"/>
</dbReference>
<protein>
    <submittedName>
        <fullName evidence="6">Neur_chan_LBD domain-containing protein</fullName>
    </submittedName>
</protein>
<keyword evidence="2" id="KW-0732">Signal</keyword>
<feature type="domain" description="Neurotransmitter-gated ion-channel ligand-binding" evidence="3">
    <location>
        <begin position="127"/>
        <end position="283"/>
    </location>
</feature>
<dbReference type="Proteomes" id="UP000278627">
    <property type="component" value="Unassembled WGS sequence"/>
</dbReference>
<feature type="transmembrane region" description="Helical" evidence="1">
    <location>
        <begin position="291"/>
        <end position="308"/>
    </location>
</feature>
<keyword evidence="1" id="KW-0472">Membrane</keyword>
<evidence type="ECO:0000313" key="6">
    <source>
        <dbReference type="WBParaSite" id="BPAG_0000795301-mRNA-1"/>
    </source>
</evidence>
<reference evidence="6" key="1">
    <citation type="submission" date="2017-02" db="UniProtKB">
        <authorList>
            <consortium name="WormBaseParasite"/>
        </authorList>
    </citation>
    <scope>IDENTIFICATION</scope>
</reference>
<evidence type="ECO:0000313" key="5">
    <source>
        <dbReference type="Proteomes" id="UP000278627"/>
    </source>
</evidence>
<feature type="signal peptide" evidence="2">
    <location>
        <begin position="1"/>
        <end position="20"/>
    </location>
</feature>
<accession>A0A0N4TIA3</accession>
<dbReference type="InterPro" id="IPR006202">
    <property type="entry name" value="Neur_chan_lig-bd"/>
</dbReference>
<proteinExistence type="predicted"/>
<dbReference type="WBParaSite" id="BPAG_0000795301-mRNA-1">
    <property type="protein sequence ID" value="BPAG_0000795301-mRNA-1"/>
    <property type="gene ID" value="BPAG_0000795301"/>
</dbReference>
<keyword evidence="1" id="KW-1133">Transmembrane helix</keyword>
<dbReference type="GO" id="GO:0004888">
    <property type="term" value="F:transmembrane signaling receptor activity"/>
    <property type="evidence" value="ECO:0007669"/>
    <property type="project" value="InterPro"/>
</dbReference>
<dbReference type="PANTHER" id="PTHR18945">
    <property type="entry name" value="NEUROTRANSMITTER GATED ION CHANNEL"/>
    <property type="match status" value="1"/>
</dbReference>
<name>A0A0N4TIA3_BRUPA</name>
<feature type="transmembrane region" description="Helical" evidence="1">
    <location>
        <begin position="315"/>
        <end position="336"/>
    </location>
</feature>
<evidence type="ECO:0000313" key="4">
    <source>
        <dbReference type="EMBL" id="VDN89101.1"/>
    </source>
</evidence>
<gene>
    <name evidence="4" type="ORF">BPAG_LOCUS7915</name>
</gene>
<feature type="transmembrane region" description="Helical" evidence="1">
    <location>
        <begin position="348"/>
        <end position="369"/>
    </location>
</feature>
<dbReference type="Gene3D" id="2.70.170.10">
    <property type="entry name" value="Neurotransmitter-gated ion-channel ligand-binding domain"/>
    <property type="match status" value="1"/>
</dbReference>
<feature type="transmembrane region" description="Helical" evidence="1">
    <location>
        <begin position="424"/>
        <end position="445"/>
    </location>
</feature>
<dbReference type="SUPFAM" id="SSF63712">
    <property type="entry name" value="Nicotinic receptor ligand binding domain-like"/>
    <property type="match status" value="1"/>
</dbReference>
<keyword evidence="1" id="KW-0812">Transmembrane</keyword>
<feature type="chain" id="PRO_5044054363" evidence="2">
    <location>
        <begin position="21"/>
        <end position="447"/>
    </location>
</feature>
<reference evidence="4 5" key="2">
    <citation type="submission" date="2018-11" db="EMBL/GenBank/DDBJ databases">
        <authorList>
            <consortium name="Pathogen Informatics"/>
        </authorList>
    </citation>
    <scope>NUCLEOTIDE SEQUENCE [LARGE SCALE GENOMIC DNA]</scope>
</reference>
<dbReference type="GO" id="GO:0005230">
    <property type="term" value="F:extracellular ligand-gated monoatomic ion channel activity"/>
    <property type="evidence" value="ECO:0007669"/>
    <property type="project" value="InterPro"/>
</dbReference>
<organism evidence="6">
    <name type="scientific">Brugia pahangi</name>
    <name type="common">Filarial nematode worm</name>
    <dbReference type="NCBI Taxonomy" id="6280"/>
    <lineage>
        <taxon>Eukaryota</taxon>
        <taxon>Metazoa</taxon>
        <taxon>Ecdysozoa</taxon>
        <taxon>Nematoda</taxon>
        <taxon>Chromadorea</taxon>
        <taxon>Rhabditida</taxon>
        <taxon>Spirurina</taxon>
        <taxon>Spiruromorpha</taxon>
        <taxon>Filarioidea</taxon>
        <taxon>Onchocercidae</taxon>
        <taxon>Brugia</taxon>
    </lineage>
</organism>
<dbReference type="STRING" id="6280.A0A0N4TIA3"/>
<dbReference type="EMBL" id="UZAD01013129">
    <property type="protein sequence ID" value="VDN89101.1"/>
    <property type="molecule type" value="Genomic_DNA"/>
</dbReference>
<dbReference type="Pfam" id="PF02931">
    <property type="entry name" value="Neur_chan_LBD"/>
    <property type="match status" value="1"/>
</dbReference>
<dbReference type="FunFam" id="2.70.170.10:FF:000056">
    <property type="entry name" value="Ligand-Gated ion Channel"/>
    <property type="match status" value="1"/>
</dbReference>
<sequence length="447" mass="51146">MLANYIRLIFVFGLFLFVTASYEELCKFASNVTDVEELAHHKYQVLEDCLYYKLSQDASAMQGKSNAISILPPSVAAGETLDAEILEITLKQLWMVCPLDFLTELIFLRKLQLNANGAAKKNICDFESWKDRRMKWDLNEWKTDTLNIRSYGRLWVPDINSDRFQTSSQSGDYAQFYNIVAKNSGNVTGRLEFKMQAHCDIDYTNFPDDDKNCCFRMKSVLYPHYIRYYLAQGEGDTQNLIYGLDLTKLRTNWHVRDATIKVLPDEDDRKTQILQICLQVRRRSSTLRIELTLPMMVSSLFVVIAPFFGSFRDQINVKLFAIFIQLVSFTFLAIKAPQVGFGETVPHIYTFYVFTLATTVVSLLLTLIISAMSRIRRKLPPAHRYTLLASALNTSLCCGSETCTEMDGTSAKDYHQDWLQIHTAINNVVSFIILVAYTIGIIVILCV</sequence>
<evidence type="ECO:0000256" key="1">
    <source>
        <dbReference type="SAM" id="Phobius"/>
    </source>
</evidence>
<evidence type="ECO:0000259" key="3">
    <source>
        <dbReference type="Pfam" id="PF02931"/>
    </source>
</evidence>
<dbReference type="InterPro" id="IPR036734">
    <property type="entry name" value="Neur_chan_lig-bd_sf"/>
</dbReference>
<evidence type="ECO:0000256" key="2">
    <source>
        <dbReference type="SAM" id="SignalP"/>
    </source>
</evidence>
<dbReference type="GO" id="GO:0016020">
    <property type="term" value="C:membrane"/>
    <property type="evidence" value="ECO:0007669"/>
    <property type="project" value="InterPro"/>
</dbReference>
<keyword evidence="5" id="KW-1185">Reference proteome</keyword>
<dbReference type="AlphaFoldDB" id="A0A0N4TIA3"/>